<evidence type="ECO:0000256" key="1">
    <source>
        <dbReference type="ARBA" id="ARBA00001933"/>
    </source>
</evidence>
<organism evidence="8 9">
    <name type="scientific">Smittium mucronatum</name>
    <dbReference type="NCBI Taxonomy" id="133383"/>
    <lineage>
        <taxon>Eukaryota</taxon>
        <taxon>Fungi</taxon>
        <taxon>Fungi incertae sedis</taxon>
        <taxon>Zoopagomycota</taxon>
        <taxon>Kickxellomycotina</taxon>
        <taxon>Harpellomycetes</taxon>
        <taxon>Harpellales</taxon>
        <taxon>Legeriomycetaceae</taxon>
        <taxon>Smittium</taxon>
    </lineage>
</organism>
<dbReference type="STRING" id="133383.A0A1R0H0G4"/>
<protein>
    <submittedName>
        <fullName evidence="8">Glutamate decarboxylase 1</fullName>
    </submittedName>
</protein>
<keyword evidence="3" id="KW-0210">Decarboxylase</keyword>
<evidence type="ECO:0000256" key="6">
    <source>
        <dbReference type="PIRSR" id="PIRSR602129-50"/>
    </source>
</evidence>
<gene>
    <name evidence="8" type="ORF">AYI68_g3236</name>
</gene>
<dbReference type="InterPro" id="IPR015424">
    <property type="entry name" value="PyrdxlP-dep_Trfase"/>
</dbReference>
<evidence type="ECO:0000256" key="2">
    <source>
        <dbReference type="ARBA" id="ARBA00009533"/>
    </source>
</evidence>
<feature type="modified residue" description="N6-(pyridoxal phosphate)lysine" evidence="6">
    <location>
        <position position="347"/>
    </location>
</feature>
<keyword evidence="4 6" id="KW-0663">Pyridoxal phosphate</keyword>
<dbReference type="InterPro" id="IPR015421">
    <property type="entry name" value="PyrdxlP-dep_Trfase_major"/>
</dbReference>
<reference evidence="8 9" key="1">
    <citation type="journal article" date="2016" name="Mol. Biol. Evol.">
        <title>Genome-Wide Survey of Gut Fungi (Harpellales) Reveals the First Horizontally Transferred Ubiquitin Gene from a Mosquito Host.</title>
        <authorList>
            <person name="Wang Y."/>
            <person name="White M.M."/>
            <person name="Kvist S."/>
            <person name="Moncalvo J.M."/>
        </authorList>
    </citation>
    <scope>NUCLEOTIDE SEQUENCE [LARGE SCALE GENOMIC DNA]</scope>
    <source>
        <strain evidence="8 9">ALG-7-W6</strain>
    </source>
</reference>
<evidence type="ECO:0000313" key="9">
    <source>
        <dbReference type="Proteomes" id="UP000187455"/>
    </source>
</evidence>
<dbReference type="SUPFAM" id="SSF53383">
    <property type="entry name" value="PLP-dependent transferases"/>
    <property type="match status" value="1"/>
</dbReference>
<dbReference type="GO" id="GO:0016831">
    <property type="term" value="F:carboxy-lyase activity"/>
    <property type="evidence" value="ECO:0007669"/>
    <property type="project" value="UniProtKB-KW"/>
</dbReference>
<dbReference type="InterPro" id="IPR002129">
    <property type="entry name" value="PyrdxlP-dep_de-COase"/>
</dbReference>
<comment type="similarity">
    <text evidence="2 7">Belongs to the group II decarboxylase family.</text>
</comment>
<dbReference type="OrthoDB" id="392571at2759"/>
<dbReference type="PANTHER" id="PTHR45677:SF8">
    <property type="entry name" value="CYSTEINE SULFINIC ACID DECARBOXYLASE"/>
    <property type="match status" value="1"/>
</dbReference>
<dbReference type="GO" id="GO:0019752">
    <property type="term" value="P:carboxylic acid metabolic process"/>
    <property type="evidence" value="ECO:0007669"/>
    <property type="project" value="InterPro"/>
</dbReference>
<dbReference type="GO" id="GO:0005737">
    <property type="term" value="C:cytoplasm"/>
    <property type="evidence" value="ECO:0007669"/>
    <property type="project" value="TreeGrafter"/>
</dbReference>
<comment type="cofactor">
    <cofactor evidence="1 6 7">
        <name>pyridoxal 5'-phosphate</name>
        <dbReference type="ChEBI" id="CHEBI:597326"/>
    </cofactor>
</comment>
<comment type="caution">
    <text evidence="8">The sequence shown here is derived from an EMBL/GenBank/DDBJ whole genome shotgun (WGS) entry which is preliminary data.</text>
</comment>
<dbReference type="AlphaFoldDB" id="A0A1R0H0G4"/>
<evidence type="ECO:0000313" key="8">
    <source>
        <dbReference type="EMBL" id="OLY82636.1"/>
    </source>
</evidence>
<sequence>MKLSDPLDSEPQDAQIFDDLISNLRQTFFNYIKSGQESTDLTLDYLSPSQISDLVSLNPTDAGSGQNGIIFLISQLLYRPPKLLVEISFCNNFYLLIGIVQDVINILKYSPNTWNPGFMHKLYSSTSAIGVIGELVTAIMNSNGHIYLASPFASTVEILLSKKLGVLFGYDESKCGGLTCPGGSYSNNLALLVARNYYFPYAPLYGFALTDSEKILFDFKQPVIFTSNQSHYSIEKSVMMLGLGKRNIVFVKSGVSGVMDSADLEFKVSAAISEGKKPFFVNATAGTTVLGQFDPIKPISEICQKYDMWLHVDASLGGSLVFSKSQNYKEKLDGSGSANSITFNPHKLLGVPLQCSYLLVRDGLSGVRKQVSTNANYLYHKDDEIPSPQCTAESNSNKNYFGNNAECWDIGDATIGCGRKPDSLKMWLSWRYFGYDGFATRVDNSLKSASTFSKLINSLPDFYLFRTPTSNIVCFYYVPPSQKNHCFSGSQSLNGTSSRIDSLPIVHDESRLDFPEIWGTFTKSICKDINSRGKVLIDFASINLSKSSGELVRIPEFFRIPFNSPFFSISHLHVIIDQISSSALSLYP</sequence>
<evidence type="ECO:0000256" key="3">
    <source>
        <dbReference type="ARBA" id="ARBA00022793"/>
    </source>
</evidence>
<evidence type="ECO:0000256" key="7">
    <source>
        <dbReference type="RuleBase" id="RU000382"/>
    </source>
</evidence>
<proteinExistence type="inferred from homology"/>
<dbReference type="PANTHER" id="PTHR45677">
    <property type="entry name" value="GLUTAMATE DECARBOXYLASE-RELATED"/>
    <property type="match status" value="1"/>
</dbReference>
<keyword evidence="5 7" id="KW-0456">Lyase</keyword>
<keyword evidence="9" id="KW-1185">Reference proteome</keyword>
<name>A0A1R0H0G4_9FUNG</name>
<dbReference type="PROSITE" id="PS00392">
    <property type="entry name" value="DDC_GAD_HDC_YDC"/>
    <property type="match status" value="1"/>
</dbReference>
<dbReference type="GO" id="GO:0030170">
    <property type="term" value="F:pyridoxal phosphate binding"/>
    <property type="evidence" value="ECO:0007669"/>
    <property type="project" value="InterPro"/>
</dbReference>
<dbReference type="Proteomes" id="UP000187455">
    <property type="component" value="Unassembled WGS sequence"/>
</dbReference>
<dbReference type="Gene3D" id="3.90.1150.170">
    <property type="match status" value="1"/>
</dbReference>
<dbReference type="EMBL" id="LSSL01001351">
    <property type="protein sequence ID" value="OLY82636.1"/>
    <property type="molecule type" value="Genomic_DNA"/>
</dbReference>
<dbReference type="Gene3D" id="3.40.640.10">
    <property type="entry name" value="Type I PLP-dependent aspartate aminotransferase-like (Major domain)"/>
    <property type="match status" value="1"/>
</dbReference>
<dbReference type="Pfam" id="PF00282">
    <property type="entry name" value="Pyridoxal_deC"/>
    <property type="match status" value="2"/>
</dbReference>
<dbReference type="InterPro" id="IPR021115">
    <property type="entry name" value="Pyridoxal-P_BS"/>
</dbReference>
<accession>A0A1R0H0G4</accession>
<evidence type="ECO:0000256" key="5">
    <source>
        <dbReference type="ARBA" id="ARBA00023239"/>
    </source>
</evidence>
<evidence type="ECO:0000256" key="4">
    <source>
        <dbReference type="ARBA" id="ARBA00022898"/>
    </source>
</evidence>